<evidence type="ECO:0000256" key="1">
    <source>
        <dbReference type="SAM" id="MobiDB-lite"/>
    </source>
</evidence>
<feature type="compositionally biased region" description="Acidic residues" evidence="1">
    <location>
        <begin position="55"/>
        <end position="79"/>
    </location>
</feature>
<dbReference type="Proteomes" id="UP000187609">
    <property type="component" value="Unassembled WGS sequence"/>
</dbReference>
<reference evidence="2" key="1">
    <citation type="submission" date="2016-11" db="EMBL/GenBank/DDBJ databases">
        <title>The genome of Nicotiana attenuata.</title>
        <authorList>
            <person name="Xu S."/>
            <person name="Brockmoeller T."/>
            <person name="Gaquerel E."/>
            <person name="Navarro A."/>
            <person name="Kuhl H."/>
            <person name="Gase K."/>
            <person name="Ling Z."/>
            <person name="Zhou W."/>
            <person name="Kreitzer C."/>
            <person name="Stanke M."/>
            <person name="Tang H."/>
            <person name="Lyons E."/>
            <person name="Pandey P."/>
            <person name="Pandey S.P."/>
            <person name="Timmermann B."/>
            <person name="Baldwin I.T."/>
        </authorList>
    </citation>
    <scope>NUCLEOTIDE SEQUENCE [LARGE SCALE GENOMIC DNA]</scope>
    <source>
        <strain evidence="2">UT</strain>
    </source>
</reference>
<protein>
    <submittedName>
        <fullName evidence="2">Uncharacterized protein</fullName>
    </submittedName>
</protein>
<comment type="caution">
    <text evidence="2">The sequence shown here is derived from an EMBL/GenBank/DDBJ whole genome shotgun (WGS) entry which is preliminary data.</text>
</comment>
<keyword evidence="3" id="KW-1185">Reference proteome</keyword>
<name>A0A314L630_NICAT</name>
<feature type="region of interest" description="Disordered" evidence="1">
    <location>
        <begin position="53"/>
        <end position="205"/>
    </location>
</feature>
<dbReference type="AlphaFoldDB" id="A0A314L630"/>
<accession>A0A314L630</accession>
<gene>
    <name evidence="2" type="ORF">A4A49_11736</name>
</gene>
<evidence type="ECO:0000313" key="2">
    <source>
        <dbReference type="EMBL" id="OIT36995.1"/>
    </source>
</evidence>
<sequence>MLLVEQGQARKRLLRRRKIQPETARVPVGETGIDRVFEDIGLNKKDKYVGRLGGDEEFIDISDTGSDDSDEEVEVDFEPGVDLPSRRKSIKNVPGESSSRQEPHRSQSSEPTQRSFICDETTTVVTRPTIGANNRGRSRGREKAPSAIIRPTKGVFPDSLPRTAPRGKATQPRAARGSSSGVKRGKESGPATAKSSATFGKKRPRTIGFGCYTNTKTRRIVLNPGTSSQRVVNHGTRVRSTTDVNLDDGIRLPALRWNGEDAITTSQLQQMSASRRN</sequence>
<organism evidence="2 3">
    <name type="scientific">Nicotiana attenuata</name>
    <name type="common">Coyote tobacco</name>
    <dbReference type="NCBI Taxonomy" id="49451"/>
    <lineage>
        <taxon>Eukaryota</taxon>
        <taxon>Viridiplantae</taxon>
        <taxon>Streptophyta</taxon>
        <taxon>Embryophyta</taxon>
        <taxon>Tracheophyta</taxon>
        <taxon>Spermatophyta</taxon>
        <taxon>Magnoliopsida</taxon>
        <taxon>eudicotyledons</taxon>
        <taxon>Gunneridae</taxon>
        <taxon>Pentapetalae</taxon>
        <taxon>asterids</taxon>
        <taxon>lamiids</taxon>
        <taxon>Solanales</taxon>
        <taxon>Solanaceae</taxon>
        <taxon>Nicotianoideae</taxon>
        <taxon>Nicotianeae</taxon>
        <taxon>Nicotiana</taxon>
    </lineage>
</organism>
<dbReference type="EMBL" id="MJEQ01000363">
    <property type="protein sequence ID" value="OIT36995.1"/>
    <property type="molecule type" value="Genomic_DNA"/>
</dbReference>
<dbReference type="Gramene" id="OIT36995">
    <property type="protein sequence ID" value="OIT36995"/>
    <property type="gene ID" value="A4A49_11736"/>
</dbReference>
<proteinExistence type="predicted"/>
<evidence type="ECO:0000313" key="3">
    <source>
        <dbReference type="Proteomes" id="UP000187609"/>
    </source>
</evidence>
<feature type="compositionally biased region" description="Polar residues" evidence="1">
    <location>
        <begin position="108"/>
        <end position="126"/>
    </location>
</feature>